<dbReference type="Proteomes" id="UP001589693">
    <property type="component" value="Unassembled WGS sequence"/>
</dbReference>
<proteinExistence type="predicted"/>
<feature type="compositionally biased region" description="Polar residues" evidence="1">
    <location>
        <begin position="132"/>
        <end position="141"/>
    </location>
</feature>
<accession>A0ABV6A5I2</accession>
<dbReference type="RefSeq" id="WP_377860132.1">
    <property type="nucleotide sequence ID" value="NZ_JBHLZU010000027.1"/>
</dbReference>
<sequence>MGEGASAFATGPLLGDAVISGGLGLDLVPTGPLLGGAMISGGLGLDLVPTGPLLGGAMISGGLGLDLMPTGPLLGGAMINGGLGLDLMPTVAAAPAFAGAAVALVIGSLVSSRARRSRQPRHRAPAAIGSPRSLSGTPGRD</sequence>
<feature type="region of interest" description="Disordered" evidence="1">
    <location>
        <begin position="115"/>
        <end position="141"/>
    </location>
</feature>
<feature type="compositionally biased region" description="Basic residues" evidence="1">
    <location>
        <begin position="115"/>
        <end position="124"/>
    </location>
</feature>
<evidence type="ECO:0000313" key="4">
    <source>
        <dbReference type="Proteomes" id="UP001589693"/>
    </source>
</evidence>
<evidence type="ECO:0000313" key="3">
    <source>
        <dbReference type="EMBL" id="MFB9908425.1"/>
    </source>
</evidence>
<keyword evidence="4" id="KW-1185">Reference proteome</keyword>
<evidence type="ECO:0000256" key="2">
    <source>
        <dbReference type="SAM" id="Phobius"/>
    </source>
</evidence>
<reference evidence="3 4" key="1">
    <citation type="submission" date="2024-09" db="EMBL/GenBank/DDBJ databases">
        <authorList>
            <person name="Sun Q."/>
            <person name="Mori K."/>
        </authorList>
    </citation>
    <scope>NUCLEOTIDE SEQUENCE [LARGE SCALE GENOMIC DNA]</scope>
    <source>
        <strain evidence="3 4">TBRC 7907</strain>
    </source>
</reference>
<dbReference type="EMBL" id="JBHLZU010000027">
    <property type="protein sequence ID" value="MFB9908425.1"/>
    <property type="molecule type" value="Genomic_DNA"/>
</dbReference>
<name>A0ABV6A5I2_9PSEU</name>
<keyword evidence="2" id="KW-0472">Membrane</keyword>
<gene>
    <name evidence="3" type="ORF">ACFFQA_31195</name>
</gene>
<organism evidence="3 4">
    <name type="scientific">Allokutzneria oryzae</name>
    <dbReference type="NCBI Taxonomy" id="1378989"/>
    <lineage>
        <taxon>Bacteria</taxon>
        <taxon>Bacillati</taxon>
        <taxon>Actinomycetota</taxon>
        <taxon>Actinomycetes</taxon>
        <taxon>Pseudonocardiales</taxon>
        <taxon>Pseudonocardiaceae</taxon>
        <taxon>Allokutzneria</taxon>
    </lineage>
</organism>
<evidence type="ECO:0000256" key="1">
    <source>
        <dbReference type="SAM" id="MobiDB-lite"/>
    </source>
</evidence>
<keyword evidence="2" id="KW-1133">Transmembrane helix</keyword>
<keyword evidence="2" id="KW-0812">Transmembrane</keyword>
<comment type="caution">
    <text evidence="3">The sequence shown here is derived from an EMBL/GenBank/DDBJ whole genome shotgun (WGS) entry which is preliminary data.</text>
</comment>
<protein>
    <submittedName>
        <fullName evidence="3">Uncharacterized protein</fullName>
    </submittedName>
</protein>
<feature type="transmembrane region" description="Helical" evidence="2">
    <location>
        <begin position="92"/>
        <end position="111"/>
    </location>
</feature>